<dbReference type="Proteomes" id="UP000091857">
    <property type="component" value="Chromosome 14"/>
</dbReference>
<gene>
    <name evidence="1" type="ORF">MANES_14G035700v8</name>
</gene>
<sequence length="118" mass="12984">MSFIPSVFIVFLCLSMHACIARHFGSVKVGGRVKQKIAMEPPVEGIIRGSIVENIDGAVMNTHHESKTDSKIVRGSSGQAPIKPLVSVSWRVPTKNTDKKPGFHSDYSMPRMRTPSHN</sequence>
<proteinExistence type="predicted"/>
<keyword evidence="2" id="KW-1185">Reference proteome</keyword>
<evidence type="ECO:0000313" key="1">
    <source>
        <dbReference type="EMBL" id="KAG8638496.1"/>
    </source>
</evidence>
<comment type="caution">
    <text evidence="1">The sequence shown here is derived from an EMBL/GenBank/DDBJ whole genome shotgun (WGS) entry which is preliminary data.</text>
</comment>
<dbReference type="EMBL" id="CM004400">
    <property type="protein sequence ID" value="KAG8638496.1"/>
    <property type="molecule type" value="Genomic_DNA"/>
</dbReference>
<evidence type="ECO:0000313" key="2">
    <source>
        <dbReference type="Proteomes" id="UP000091857"/>
    </source>
</evidence>
<reference evidence="2" key="1">
    <citation type="journal article" date="2016" name="Nat. Biotechnol.">
        <title>Sequencing wild and cultivated cassava and related species reveals extensive interspecific hybridization and genetic diversity.</title>
        <authorList>
            <person name="Bredeson J.V."/>
            <person name="Lyons J.B."/>
            <person name="Prochnik S.E."/>
            <person name="Wu G.A."/>
            <person name="Ha C.M."/>
            <person name="Edsinger-Gonzales E."/>
            <person name="Grimwood J."/>
            <person name="Schmutz J."/>
            <person name="Rabbi I.Y."/>
            <person name="Egesi C."/>
            <person name="Nauluvula P."/>
            <person name="Lebot V."/>
            <person name="Ndunguru J."/>
            <person name="Mkamilo G."/>
            <person name="Bart R.S."/>
            <person name="Setter T.L."/>
            <person name="Gleadow R.M."/>
            <person name="Kulakow P."/>
            <person name="Ferguson M.E."/>
            <person name="Rounsley S."/>
            <person name="Rokhsar D.S."/>
        </authorList>
    </citation>
    <scope>NUCLEOTIDE SEQUENCE [LARGE SCALE GENOMIC DNA]</scope>
    <source>
        <strain evidence="2">cv. AM560-2</strain>
    </source>
</reference>
<organism evidence="1 2">
    <name type="scientific">Manihot esculenta</name>
    <name type="common">Cassava</name>
    <name type="synonym">Jatropha manihot</name>
    <dbReference type="NCBI Taxonomy" id="3983"/>
    <lineage>
        <taxon>Eukaryota</taxon>
        <taxon>Viridiplantae</taxon>
        <taxon>Streptophyta</taxon>
        <taxon>Embryophyta</taxon>
        <taxon>Tracheophyta</taxon>
        <taxon>Spermatophyta</taxon>
        <taxon>Magnoliopsida</taxon>
        <taxon>eudicotyledons</taxon>
        <taxon>Gunneridae</taxon>
        <taxon>Pentapetalae</taxon>
        <taxon>rosids</taxon>
        <taxon>fabids</taxon>
        <taxon>Malpighiales</taxon>
        <taxon>Euphorbiaceae</taxon>
        <taxon>Crotonoideae</taxon>
        <taxon>Manihoteae</taxon>
        <taxon>Manihot</taxon>
    </lineage>
</organism>
<protein>
    <submittedName>
        <fullName evidence="1">Uncharacterized protein</fullName>
    </submittedName>
</protein>
<accession>A0ACB7GF14</accession>
<name>A0ACB7GF14_MANES</name>